<dbReference type="KEGG" id="pseg:D3H65_24935"/>
<dbReference type="SUPFAM" id="SSF48179">
    <property type="entry name" value="6-phosphogluconate dehydrogenase C-terminal domain-like"/>
    <property type="match status" value="1"/>
</dbReference>
<evidence type="ECO:0000313" key="3">
    <source>
        <dbReference type="Proteomes" id="UP000263900"/>
    </source>
</evidence>
<dbReference type="PANTHER" id="PTHR48075:SF5">
    <property type="entry name" value="3-HYDROXYBUTYRYL-COA DEHYDROGENASE"/>
    <property type="match status" value="1"/>
</dbReference>
<dbReference type="GO" id="GO:0016616">
    <property type="term" value="F:oxidoreductase activity, acting on the CH-OH group of donors, NAD or NADP as acceptor"/>
    <property type="evidence" value="ECO:0007669"/>
    <property type="project" value="InterPro"/>
</dbReference>
<feature type="domain" description="3-hydroxyacyl-CoA dehydrogenase C-terminal" evidence="1">
    <location>
        <begin position="129"/>
        <end position="210"/>
    </location>
</feature>
<reference evidence="2 3" key="1">
    <citation type="submission" date="2018-09" db="EMBL/GenBank/DDBJ databases">
        <title>Genome sequencing of strain 6GH32-13.</title>
        <authorList>
            <person name="Weon H.-Y."/>
            <person name="Heo J."/>
            <person name="Kwon S.-W."/>
        </authorList>
    </citation>
    <scope>NUCLEOTIDE SEQUENCE [LARGE SCALE GENOMIC DNA]</scope>
    <source>
        <strain evidence="2 3">5GH32-13</strain>
    </source>
</reference>
<dbReference type="AlphaFoldDB" id="A0A3B7N4I5"/>
<dbReference type="OrthoDB" id="2986269at2"/>
<dbReference type="Pfam" id="PF00725">
    <property type="entry name" value="3HCDH"/>
    <property type="match status" value="1"/>
</dbReference>
<name>A0A3B7N4I5_9BACT</name>
<dbReference type="GO" id="GO:0006631">
    <property type="term" value="P:fatty acid metabolic process"/>
    <property type="evidence" value="ECO:0007669"/>
    <property type="project" value="InterPro"/>
</dbReference>
<dbReference type="InterPro" id="IPR008927">
    <property type="entry name" value="6-PGluconate_DH-like_C_sf"/>
</dbReference>
<organism evidence="2 3">
    <name type="scientific">Paraflavitalea soli</name>
    <dbReference type="NCBI Taxonomy" id="2315862"/>
    <lineage>
        <taxon>Bacteria</taxon>
        <taxon>Pseudomonadati</taxon>
        <taxon>Bacteroidota</taxon>
        <taxon>Chitinophagia</taxon>
        <taxon>Chitinophagales</taxon>
        <taxon>Chitinophagaceae</taxon>
        <taxon>Paraflavitalea</taxon>
    </lineage>
</organism>
<dbReference type="Gene3D" id="1.10.1040.10">
    <property type="entry name" value="N-(1-d-carboxylethyl)-l-norvaline Dehydrogenase, domain 2"/>
    <property type="match status" value="1"/>
</dbReference>
<keyword evidence="3" id="KW-1185">Reference proteome</keyword>
<evidence type="ECO:0000259" key="1">
    <source>
        <dbReference type="Pfam" id="PF00725"/>
    </source>
</evidence>
<dbReference type="Proteomes" id="UP000263900">
    <property type="component" value="Chromosome"/>
</dbReference>
<evidence type="ECO:0000313" key="2">
    <source>
        <dbReference type="EMBL" id="AXY77031.1"/>
    </source>
</evidence>
<dbReference type="EMBL" id="CP032157">
    <property type="protein sequence ID" value="AXY77031.1"/>
    <property type="molecule type" value="Genomic_DNA"/>
</dbReference>
<gene>
    <name evidence="2" type="ORF">D3H65_24935</name>
</gene>
<dbReference type="RefSeq" id="WP_119052907.1">
    <property type="nucleotide sequence ID" value="NZ_CP032157.1"/>
</dbReference>
<accession>A0A3B7N4I5</accession>
<dbReference type="InterPro" id="IPR006108">
    <property type="entry name" value="3HC_DH_C"/>
</dbReference>
<proteinExistence type="predicted"/>
<dbReference type="InterPro" id="IPR013328">
    <property type="entry name" value="6PGD_dom2"/>
</dbReference>
<protein>
    <recommendedName>
        <fullName evidence="1">3-hydroxyacyl-CoA dehydrogenase C-terminal domain-containing protein</fullName>
    </recommendedName>
</protein>
<sequence length="214" mass="23469">MTIAILADEVLKAEWLAREAPAGVEYVWADSLRSLLMIEADAYFDLLYTADPERIARVKPVNGKPLFVNAVPWTGKVTGTKVIRINGWPTLLRRPVIEIALTDAGQQAAVESVFGVLQWRYQLVPDIGGMVTPRVLAMIINEAYYTLGADVSTRAEIDTAMKLGTNYPMGPFEWSAAIGLENIAALLKELSRTDERYALAPALEQELAAGEGHP</sequence>
<dbReference type="PANTHER" id="PTHR48075">
    <property type="entry name" value="3-HYDROXYACYL-COA DEHYDROGENASE FAMILY PROTEIN"/>
    <property type="match status" value="1"/>
</dbReference>